<dbReference type="Pfam" id="PF20353">
    <property type="entry name" value="DUF6648"/>
    <property type="match status" value="1"/>
</dbReference>
<protein>
    <submittedName>
        <fullName evidence="1">Uncharacterized protein</fullName>
    </submittedName>
</protein>
<proteinExistence type="predicted"/>
<organism evidence="1 2">
    <name type="scientific">Ezakiella coagulans</name>
    <dbReference type="NCBI Taxonomy" id="46507"/>
    <lineage>
        <taxon>Bacteria</taxon>
        <taxon>Bacillati</taxon>
        <taxon>Bacillota</taxon>
        <taxon>Tissierellia</taxon>
        <taxon>Ezakiella</taxon>
    </lineage>
</organism>
<evidence type="ECO:0000313" key="2">
    <source>
        <dbReference type="Proteomes" id="UP000245793"/>
    </source>
</evidence>
<reference evidence="1 2" key="1">
    <citation type="submission" date="2018-04" db="EMBL/GenBank/DDBJ databases">
        <title>Genomic Encyclopedia of Type Strains, Phase IV (KMG-IV): sequencing the most valuable type-strain genomes for metagenomic binning, comparative biology and taxonomic classification.</title>
        <authorList>
            <person name="Goeker M."/>
        </authorList>
    </citation>
    <scope>NUCLEOTIDE SEQUENCE [LARGE SCALE GENOMIC DNA]</scope>
    <source>
        <strain evidence="1 2">DSM 20705</strain>
    </source>
</reference>
<evidence type="ECO:0000313" key="1">
    <source>
        <dbReference type="EMBL" id="PVY94169.1"/>
    </source>
</evidence>
<gene>
    <name evidence="1" type="ORF">C7381_10642</name>
</gene>
<dbReference type="AlphaFoldDB" id="A0A2U1E389"/>
<dbReference type="RefSeq" id="WP_116480239.1">
    <property type="nucleotide sequence ID" value="NZ_CP096650.1"/>
</dbReference>
<keyword evidence="2" id="KW-1185">Reference proteome</keyword>
<dbReference type="InterPro" id="IPR046590">
    <property type="entry name" value="DUF6648"/>
</dbReference>
<comment type="caution">
    <text evidence="1">The sequence shown here is derived from an EMBL/GenBank/DDBJ whole genome shotgun (WGS) entry which is preliminary data.</text>
</comment>
<name>A0A2U1E389_9FIRM</name>
<dbReference type="Proteomes" id="UP000245793">
    <property type="component" value="Unassembled WGS sequence"/>
</dbReference>
<sequence length="182" mass="22035">MYYRKKGLFESFFENRSFLIMQLENGDMDKPTFIRENYDFLLRIGATPFARVNSMEKGIFNYQYYNIMAKYYRSVAIDLEKRGKHPRVALSYRHKSDDQYHKKNLDISYMLNLVEFENVEAYYVKSKSKFLKDKLYEIVFRDYDKAIFHSTADWLLNVLKDNNCFIEGKRKSLIDDYINARY</sequence>
<dbReference type="EMBL" id="QEKV01000006">
    <property type="protein sequence ID" value="PVY94169.1"/>
    <property type="molecule type" value="Genomic_DNA"/>
</dbReference>
<accession>A0A2U1E389</accession>